<accession>A0A0G1HES5</accession>
<organism evidence="1 2">
    <name type="scientific">candidate division WWE3 bacterium GW2011_GWA2_44_16</name>
    <dbReference type="NCBI Taxonomy" id="1619110"/>
    <lineage>
        <taxon>Bacteria</taxon>
        <taxon>Katanobacteria</taxon>
    </lineage>
</organism>
<comment type="caution">
    <text evidence="1">The sequence shown here is derived from an EMBL/GenBank/DDBJ whole genome shotgun (WGS) entry which is preliminary data.</text>
</comment>
<dbReference type="AlphaFoldDB" id="A0A0G1HES5"/>
<evidence type="ECO:0000313" key="2">
    <source>
        <dbReference type="Proteomes" id="UP000034128"/>
    </source>
</evidence>
<gene>
    <name evidence="1" type="ORF">UW36_C0007G0036</name>
</gene>
<evidence type="ECO:0000313" key="1">
    <source>
        <dbReference type="EMBL" id="KKT45355.1"/>
    </source>
</evidence>
<sequence>MPYDFVSPPVVPSKLTYSCYYYLMSVVPPSLETGQVQMLERAVVYEGAGSRGGITLKPGDQVENVIAHSRGKNPLFVNINTVESPTSVAIVDFEEETASDGRAITYYGVGVSPVYLDRIVQWVSLSHRPGWTAVQNDQQDGSLATQAAAAARASIVTQNPAIANAIKAAGINRVDVTAVHFSIPAYGPASRE</sequence>
<protein>
    <submittedName>
        <fullName evidence="1">Uncharacterized protein</fullName>
    </submittedName>
</protein>
<dbReference type="Proteomes" id="UP000034128">
    <property type="component" value="Unassembled WGS sequence"/>
</dbReference>
<dbReference type="EMBL" id="LCIA01000007">
    <property type="protein sequence ID" value="KKT45355.1"/>
    <property type="molecule type" value="Genomic_DNA"/>
</dbReference>
<dbReference type="STRING" id="1619110.UW36_C0007G0036"/>
<reference evidence="1 2" key="1">
    <citation type="journal article" date="2015" name="Nature">
        <title>rRNA introns, odd ribosomes, and small enigmatic genomes across a large radiation of phyla.</title>
        <authorList>
            <person name="Brown C.T."/>
            <person name="Hug L.A."/>
            <person name="Thomas B.C."/>
            <person name="Sharon I."/>
            <person name="Castelle C.J."/>
            <person name="Singh A."/>
            <person name="Wilkins M.J."/>
            <person name="Williams K.H."/>
            <person name="Banfield J.F."/>
        </authorList>
    </citation>
    <scope>NUCLEOTIDE SEQUENCE [LARGE SCALE GENOMIC DNA]</scope>
</reference>
<proteinExistence type="predicted"/>
<name>A0A0G1HES5_UNCKA</name>